<feature type="domain" description="SLH" evidence="4">
    <location>
        <begin position="1999"/>
        <end position="2058"/>
    </location>
</feature>
<dbReference type="InterPro" id="IPR008999">
    <property type="entry name" value="Actin-crosslinking"/>
</dbReference>
<dbReference type="InterPro" id="IPR051465">
    <property type="entry name" value="Cell_Envelope_Struct_Comp"/>
</dbReference>
<accession>A0ABT6TFE1</accession>
<dbReference type="InterPro" id="IPR035992">
    <property type="entry name" value="Ricin_B-like_lectins"/>
</dbReference>
<dbReference type="CDD" id="cd23432">
    <property type="entry name" value="beta-trefoil_Ricin_EndoBetaGal-like"/>
    <property type="match status" value="7"/>
</dbReference>
<dbReference type="InterPro" id="IPR008979">
    <property type="entry name" value="Galactose-bd-like_sf"/>
</dbReference>
<evidence type="ECO:0000256" key="1">
    <source>
        <dbReference type="SAM" id="MobiDB-lite"/>
    </source>
</evidence>
<evidence type="ECO:0000259" key="3">
    <source>
        <dbReference type="PROSITE" id="PS51175"/>
    </source>
</evidence>
<dbReference type="PROSITE" id="PS51175">
    <property type="entry name" value="CBM6"/>
    <property type="match status" value="1"/>
</dbReference>
<dbReference type="InterPro" id="IPR001119">
    <property type="entry name" value="SLH_dom"/>
</dbReference>
<evidence type="ECO:0000259" key="4">
    <source>
        <dbReference type="PROSITE" id="PS51272"/>
    </source>
</evidence>
<dbReference type="InterPro" id="IPR006626">
    <property type="entry name" value="PbH1"/>
</dbReference>
<dbReference type="EMBL" id="JAGRPV010000001">
    <property type="protein sequence ID" value="MDI4645286.1"/>
    <property type="molecule type" value="Genomic_DNA"/>
</dbReference>
<feature type="domain" description="SLH" evidence="4">
    <location>
        <begin position="2077"/>
        <end position="2136"/>
    </location>
</feature>
<feature type="domain" description="CBM6" evidence="3">
    <location>
        <begin position="1031"/>
        <end position="1145"/>
    </location>
</feature>
<dbReference type="SUPFAM" id="SSF50405">
    <property type="entry name" value="Actin-crosslinking proteins"/>
    <property type="match status" value="1"/>
</dbReference>
<feature type="domain" description="SLH" evidence="4">
    <location>
        <begin position="1935"/>
        <end position="1998"/>
    </location>
</feature>
<dbReference type="Gene3D" id="2.80.10.50">
    <property type="match status" value="7"/>
</dbReference>
<comment type="caution">
    <text evidence="5">The sequence shown here is derived from an EMBL/GenBank/DDBJ whole genome shotgun (WGS) entry which is preliminary data.</text>
</comment>
<dbReference type="Gene3D" id="2.160.20.10">
    <property type="entry name" value="Single-stranded right-handed beta-helix, Pectin lyase-like"/>
    <property type="match status" value="1"/>
</dbReference>
<dbReference type="InterPro" id="IPR011050">
    <property type="entry name" value="Pectin_lyase_fold/virulence"/>
</dbReference>
<dbReference type="SMART" id="SM00710">
    <property type="entry name" value="PbH1"/>
    <property type="match status" value="7"/>
</dbReference>
<gene>
    <name evidence="5" type="ORF">KB449_09955</name>
</gene>
<dbReference type="InterPro" id="IPR005084">
    <property type="entry name" value="CBM6"/>
</dbReference>
<dbReference type="Pfam" id="PF00395">
    <property type="entry name" value="SLH"/>
    <property type="match status" value="3"/>
</dbReference>
<feature type="chain" id="PRO_5047492103" evidence="2">
    <location>
        <begin position="31"/>
        <end position="2136"/>
    </location>
</feature>
<dbReference type="RefSeq" id="WP_282908233.1">
    <property type="nucleotide sequence ID" value="NZ_JAGRPV010000001.1"/>
</dbReference>
<dbReference type="PANTHER" id="PTHR43308:SF1">
    <property type="entry name" value="OUTER MEMBRANE PROTEIN ALPHA"/>
    <property type="match status" value="1"/>
</dbReference>
<reference evidence="5" key="1">
    <citation type="submission" date="2023-04" db="EMBL/GenBank/DDBJ databases">
        <title>Comparative genomic analysis of Cohnella hashimotonis sp. nov., isolated from the International Space Station.</title>
        <authorList>
            <person name="Venkateswaran K."/>
            <person name="Simpson A."/>
        </authorList>
    </citation>
    <scope>NUCLEOTIDE SEQUENCE</scope>
    <source>
        <strain evidence="5">F6_2S_P_1</strain>
    </source>
</reference>
<keyword evidence="6" id="KW-1185">Reference proteome</keyword>
<dbReference type="Pfam" id="PF22816">
    <property type="entry name" value="CatAgl_D2"/>
    <property type="match status" value="1"/>
</dbReference>
<evidence type="ECO:0000313" key="5">
    <source>
        <dbReference type="EMBL" id="MDI4645286.1"/>
    </source>
</evidence>
<organism evidence="5 6">
    <name type="scientific">Cohnella hashimotonis</name>
    <dbReference type="NCBI Taxonomy" id="2826895"/>
    <lineage>
        <taxon>Bacteria</taxon>
        <taxon>Bacillati</taxon>
        <taxon>Bacillota</taxon>
        <taxon>Bacilli</taxon>
        <taxon>Bacillales</taxon>
        <taxon>Paenibacillaceae</taxon>
        <taxon>Cohnella</taxon>
    </lineage>
</organism>
<feature type="compositionally biased region" description="Low complexity" evidence="1">
    <location>
        <begin position="1695"/>
        <end position="1704"/>
    </location>
</feature>
<proteinExistence type="predicted"/>
<dbReference type="Gene3D" id="2.60.120.260">
    <property type="entry name" value="Galactose-binding domain-like"/>
    <property type="match status" value="2"/>
</dbReference>
<sequence length="2136" mass="225100">MIRWRKWLVFSLIAALLLAPLQAVSALAGAGEPAAQDAGTYVRFKDDWKGMYLYEDTAGRVRYGTTALSDPAAEWRIEDAGAGKKLIRNRLSGRVLDMTSVTPDARITDPLETTAADASTPGAQWLVNDVPGKPGAVGVVSAGNASRLLNVQTQDGFAHANNWAQAGWGSATWHVESAESSEPVRILNPWQGTFLFEDAGKVKYGSPAITDASSQWFAETTDGKTVFRNRATGHVLNMKNVAEADAVAQPLESLPPEEGEGGMTAQWVLSPPDESGRVSVSSAVYANRLLNVQTQDGYAHANDWAQPSWGSALWKLQPAAEVEPVRLKDGWKGGYLFEDAAGDVKYGMPAAEDKGALWLVYDTAGGTLIRSAQSGNYLTAREPAVSGSEPFAWAMAPAKDSGGSSVEGHYTFADPADSSALLNVQAQDGAGHVNDWAQPAWGSAQWLLEDPALTPGGPGEPQAPSYIRIKSSWLQLYMYEEDGIVKYGNAAAGDPKAEWLVVSGEGYKRIQNRATGHFVTLDGATDARQPLRATDLREGSTAGDWVIEDYQGAKQIHSVRDANESADKQFYIHVENKLKFAQYGVINRDWSSPKWIFVPVGDTGVPQGYVTLKNGYRGTYLYEENGVVKDGTPDLEAPAAQWSLRRGEQGVLIVNRATGHLVSNEHVTSYESALEALDIDPTWGSAQWTMTDGAEGRKVFTNVWKNDQRIHDEDNKGFAQSSGVPADWGSAQWLVDAAPSVPSVLPDGYVRIRNDATGQYLYENARHVVLYGNPAQEDASSHWLIESGVNGERLANRATGNVMSIAGAQAYLETEDASGGSDASLWHIEDAPIAGSLLIRSGAAGHLDEYLHTEDRTGYAQYDLRSIESEGVRWTLETAVGEARPPVPEAEDSNGVTPAIADTNVYALSSDVYGGLLTGAGSEASVIASATGVASGTRWVLESYDGYTRVKQLDSGRYLSADSAGTVVLSSDGASLGAQWRLNEDAGLASLGSALLPGQALAVVGGSGKLGLAAQDAAASRWQLRPLKGTVTYEAENAFARGGVAIGTASGVSYAERFEGEDAALIFAADAPAAGSYSASVRYRGAGELALVVNGVRTGTLSLTGDEGWREAAISLSLREGYNSVELQGMGAISGTVAIDALIVRGAVASPSRGADVPYTTYEAERMNTNAQLVSGSRAYGTLSAESSGRQAVKLASTGDYVSFKTSAAANFLNIRYSIPDSEDGAGLDATLSVYVNGQKRGTLALTSRFSWVYGKYPYTNQPADGDPHRFYDEAQQFVGDIPAGATVALRKDEGDMAASYAIDFAELELAPEPLAMTAGYVSAVDFGAVPDDGEDDTTALEAAIGAAKREGAGLWLAAGDYLLSKPLEVSGVEIAGAGMWYSKLTGAGFMGRGDRVRIRDLTVDVGVNGRHDALPEAGFDGAYGKGSSIQHVWIRHAKAGVWTTLSDDASVATEGLYLGGLRVRDTYADGVHFSTGTKHAMLEHSSVRNTGDDAVALWSDPREGASDELARTEGNVVRFNTIQLPTLADNVAVFGGKDNAIRDNIITDTMGFGAGIAISTRFNPVPFAGTTVVERNTLLRTGGREPNWGQDFGAIWLFAGDKPIDADIVFRNNEAIDSTYQGFYANGDKGVHAEPGRKVTVENLVIDGAGTWGLQVNGDAIGSVTLANVLVRDTKLGRQFNGAGVEKFRLEAGESAGENASAGRNPQVVPDDERNGPDAPGNAAVQNPTNAAIQQMDEALRDALTGKPSVLRLRVKAEADGSAAVSIGAAALKESVAAVPGGLIAIEAGGVSYMLPITLIAQWLDEKAGSSSPTSATGAGKLVLTIAPPAADVIKAMTQAASGAGLTLIEGAQYEFELYWSSDGAESPINSFGSLFVDRSLTLNGTLDGGRTTALVYDPASRAFRPVPALFKSSGGKTTVTIRSTTNSIYVLADSARSFGDLAGHWERADIELLAAKRIVNGTGAGKFSPGAAVSRAEFAAMLVRALGLKGDGGKVAFKDIQASDWFAGDVEAAARFGLARGSGDGRFQPQAEVTREQMAVMLAATLKLAPGAHTAAPADSGTTTAATSDEAAVAQPNVADASAVGAWAREAIAELMRQGLLQGRPDGTFAPKATVTRAEAATAIKRLMTGMKLL</sequence>
<protein>
    <submittedName>
        <fullName evidence="5">S-layer homology domain-containing protein</fullName>
    </submittedName>
</protein>
<dbReference type="SUPFAM" id="SSF51126">
    <property type="entry name" value="Pectin lyase-like"/>
    <property type="match status" value="1"/>
</dbReference>
<dbReference type="InterPro" id="IPR012334">
    <property type="entry name" value="Pectin_lyas_fold"/>
</dbReference>
<dbReference type="PROSITE" id="PS51272">
    <property type="entry name" value="SLH"/>
    <property type="match status" value="3"/>
</dbReference>
<evidence type="ECO:0000313" key="6">
    <source>
        <dbReference type="Proteomes" id="UP001161691"/>
    </source>
</evidence>
<name>A0ABT6TFE1_9BACL</name>
<dbReference type="InterPro" id="IPR055149">
    <property type="entry name" value="Agl_cat_D2"/>
</dbReference>
<dbReference type="SUPFAM" id="SSF50370">
    <property type="entry name" value="Ricin B-like lectins"/>
    <property type="match status" value="4"/>
</dbReference>
<dbReference type="PANTHER" id="PTHR43308">
    <property type="entry name" value="OUTER MEMBRANE PROTEIN ALPHA-RELATED"/>
    <property type="match status" value="1"/>
</dbReference>
<evidence type="ECO:0000256" key="2">
    <source>
        <dbReference type="SAM" id="SignalP"/>
    </source>
</evidence>
<keyword evidence="2" id="KW-0732">Signal</keyword>
<dbReference type="SUPFAM" id="SSF49785">
    <property type="entry name" value="Galactose-binding domain-like"/>
    <property type="match status" value="1"/>
</dbReference>
<dbReference type="Pfam" id="PF22815">
    <property type="entry name" value="CatAgl_D1"/>
    <property type="match status" value="1"/>
</dbReference>
<dbReference type="CDD" id="cd14490">
    <property type="entry name" value="CBM6-CBM35-CBM36_like_1"/>
    <property type="match status" value="1"/>
</dbReference>
<feature type="region of interest" description="Disordered" evidence="1">
    <location>
        <begin position="1695"/>
        <end position="1727"/>
    </location>
</feature>
<dbReference type="Proteomes" id="UP001161691">
    <property type="component" value="Unassembled WGS sequence"/>
</dbReference>
<dbReference type="InterPro" id="IPR033801">
    <property type="entry name" value="CBM6-CBM35-CBM36-like_1"/>
</dbReference>
<feature type="signal peptide" evidence="2">
    <location>
        <begin position="1"/>
        <end position="30"/>
    </location>
</feature>